<evidence type="ECO:0000256" key="5">
    <source>
        <dbReference type="ARBA" id="ARBA00022692"/>
    </source>
</evidence>
<dbReference type="Pfam" id="PF00474">
    <property type="entry name" value="SSF"/>
    <property type="match status" value="2"/>
</dbReference>
<feature type="transmembrane region" description="Helical" evidence="12">
    <location>
        <begin position="152"/>
        <end position="177"/>
    </location>
</feature>
<evidence type="ECO:0000256" key="6">
    <source>
        <dbReference type="ARBA" id="ARBA00022847"/>
    </source>
</evidence>
<evidence type="ECO:0000256" key="11">
    <source>
        <dbReference type="ARBA" id="ARBA00023201"/>
    </source>
</evidence>
<feature type="transmembrane region" description="Helical" evidence="12">
    <location>
        <begin position="246"/>
        <end position="267"/>
    </location>
</feature>
<gene>
    <name evidence="13" type="ORF">METZ01_LOCUS102871</name>
</gene>
<feature type="transmembrane region" description="Helical" evidence="12">
    <location>
        <begin position="46"/>
        <end position="72"/>
    </location>
</feature>
<keyword evidence="4" id="KW-1003">Cell membrane</keyword>
<dbReference type="PANTHER" id="PTHR48086:SF3">
    <property type="entry name" value="SODIUM_PROLINE SYMPORTER"/>
    <property type="match status" value="1"/>
</dbReference>
<feature type="transmembrane region" description="Helical" evidence="12">
    <location>
        <begin position="125"/>
        <end position="146"/>
    </location>
</feature>
<dbReference type="InterPro" id="IPR038377">
    <property type="entry name" value="Na/Glc_symporter_sf"/>
</dbReference>
<dbReference type="InterPro" id="IPR001734">
    <property type="entry name" value="Na/solute_symporter"/>
</dbReference>
<proteinExistence type="inferred from homology"/>
<evidence type="ECO:0000256" key="12">
    <source>
        <dbReference type="SAM" id="Phobius"/>
    </source>
</evidence>
<dbReference type="PROSITE" id="PS50283">
    <property type="entry name" value="NA_SOLUT_SYMP_3"/>
    <property type="match status" value="1"/>
</dbReference>
<evidence type="ECO:0000256" key="4">
    <source>
        <dbReference type="ARBA" id="ARBA00022475"/>
    </source>
</evidence>
<dbReference type="InterPro" id="IPR050277">
    <property type="entry name" value="Sodium:Solute_Symporter"/>
</dbReference>
<feature type="transmembrane region" description="Helical" evidence="12">
    <location>
        <begin position="447"/>
        <end position="469"/>
    </location>
</feature>
<evidence type="ECO:0000256" key="9">
    <source>
        <dbReference type="ARBA" id="ARBA00023065"/>
    </source>
</evidence>
<dbReference type="Gene3D" id="1.20.1730.10">
    <property type="entry name" value="Sodium/glucose cotransporter"/>
    <property type="match status" value="1"/>
</dbReference>
<dbReference type="GO" id="GO:0015824">
    <property type="term" value="P:proline transport"/>
    <property type="evidence" value="ECO:0007669"/>
    <property type="project" value="TreeGrafter"/>
</dbReference>
<dbReference type="GO" id="GO:0015193">
    <property type="term" value="F:L-proline transmembrane transporter activity"/>
    <property type="evidence" value="ECO:0007669"/>
    <property type="project" value="TreeGrafter"/>
</dbReference>
<protein>
    <recommendedName>
        <fullName evidence="14">Sodium:solute symporter</fullName>
    </recommendedName>
</protein>
<dbReference type="GO" id="GO:0005886">
    <property type="term" value="C:plasma membrane"/>
    <property type="evidence" value="ECO:0007669"/>
    <property type="project" value="UniProtKB-SubCell"/>
</dbReference>
<comment type="subcellular location">
    <subcellularLocation>
        <location evidence="1">Cell membrane</location>
        <topology evidence="1">Multi-pass membrane protein</topology>
    </subcellularLocation>
</comment>
<accession>A0A381WDH9</accession>
<dbReference type="PANTHER" id="PTHR48086">
    <property type="entry name" value="SODIUM/PROLINE SYMPORTER-RELATED"/>
    <property type="match status" value="1"/>
</dbReference>
<evidence type="ECO:0008006" key="14">
    <source>
        <dbReference type="Google" id="ProtNLM"/>
    </source>
</evidence>
<keyword evidence="3" id="KW-0813">Transport</keyword>
<evidence type="ECO:0000313" key="13">
    <source>
        <dbReference type="EMBL" id="SVA50017.1"/>
    </source>
</evidence>
<dbReference type="EMBL" id="UINC01011321">
    <property type="protein sequence ID" value="SVA50017.1"/>
    <property type="molecule type" value="Genomic_DNA"/>
</dbReference>
<feature type="transmembrane region" description="Helical" evidence="12">
    <location>
        <begin position="6"/>
        <end position="26"/>
    </location>
</feature>
<sequence length="651" mass="72998">MKFLGTLDYAIFLAYFAVLIGIGFYLRRRASEGLESYFLADKKLPWWMLGVTGMGWSLDVAGTMLIISLIYLLGPRGLFIEFRGGANLSLIFMMIWTGKWHRRSNCMTGAEWMSFRFGEGLGGNFARISFAVSQLIFAVGMLGYMVKGVGLFASMFIPLSPLICSLIMIGIATIYTMMSGFYGVVFSDLFQTALIIVGIIFISVTAFFKVDDSVSFINMAQDLSGLKEWGTAFPQMLAEMPRGYEVYETLMMFTMFLVLKNIVSGFGSGFEPHYFAARDERDCGKLTCLWATLMSSRWFMMTGVAIMGLYLVQDLFPDLGSLAQAQALIITHLGDIDKSRWPDVLAGISYTPSNYPSELINGLQDILGSNWADKLSLLSYEGTVNAERILPAVLMFAVPVGIRGLILVTLFAATMSTFDMTLNRATAFFTLDIYKRYLRPDASRSELLGAIYTFTILLVSAAFFMGYTGKSINDLWGWIMMGLWSGLAVPTVLRLYWWRFNGSGFAAGMIVGVGSAILQRVFWSGLPEQWQFLSLTLISLIAAIIGTFLGKPTDRNTLENFYRITRPFGFWGPLESVVSEETKKQMKTESRNDLIALPFAFFWIVSMFMIPVLFLIHNFNALMFAVLIFLVSVGGLYQFWYKNLPPAENRP</sequence>
<evidence type="ECO:0000256" key="8">
    <source>
        <dbReference type="ARBA" id="ARBA00023053"/>
    </source>
</evidence>
<reference evidence="13" key="1">
    <citation type="submission" date="2018-05" db="EMBL/GenBank/DDBJ databases">
        <authorList>
            <person name="Lanie J.A."/>
            <person name="Ng W.-L."/>
            <person name="Kazmierczak K.M."/>
            <person name="Andrzejewski T.M."/>
            <person name="Davidsen T.M."/>
            <person name="Wayne K.J."/>
            <person name="Tettelin H."/>
            <person name="Glass J.I."/>
            <person name="Rusch D."/>
            <person name="Podicherti R."/>
            <person name="Tsui H.-C.T."/>
            <person name="Winkler M.E."/>
        </authorList>
    </citation>
    <scope>NUCLEOTIDE SEQUENCE</scope>
</reference>
<keyword evidence="5 12" id="KW-0812">Transmembrane</keyword>
<evidence type="ECO:0000256" key="7">
    <source>
        <dbReference type="ARBA" id="ARBA00022989"/>
    </source>
</evidence>
<keyword evidence="10 12" id="KW-0472">Membrane</keyword>
<keyword evidence="11" id="KW-0739">Sodium transport</keyword>
<feature type="transmembrane region" description="Helical" evidence="12">
    <location>
        <begin position="189"/>
        <end position="208"/>
    </location>
</feature>
<evidence type="ECO:0000256" key="1">
    <source>
        <dbReference type="ARBA" id="ARBA00004651"/>
    </source>
</evidence>
<keyword evidence="9" id="KW-0406">Ion transport</keyword>
<evidence type="ECO:0000256" key="3">
    <source>
        <dbReference type="ARBA" id="ARBA00022448"/>
    </source>
</evidence>
<feature type="transmembrane region" description="Helical" evidence="12">
    <location>
        <begin position="78"/>
        <end position="97"/>
    </location>
</feature>
<feature type="transmembrane region" description="Helical" evidence="12">
    <location>
        <begin position="529"/>
        <end position="549"/>
    </location>
</feature>
<feature type="transmembrane region" description="Helical" evidence="12">
    <location>
        <begin position="504"/>
        <end position="523"/>
    </location>
</feature>
<organism evidence="13">
    <name type="scientific">marine metagenome</name>
    <dbReference type="NCBI Taxonomy" id="408172"/>
    <lineage>
        <taxon>unclassified sequences</taxon>
        <taxon>metagenomes</taxon>
        <taxon>ecological metagenomes</taxon>
    </lineage>
</organism>
<feature type="transmembrane region" description="Helical" evidence="12">
    <location>
        <begin position="622"/>
        <end position="641"/>
    </location>
</feature>
<dbReference type="GO" id="GO:0005298">
    <property type="term" value="F:proline:sodium symporter activity"/>
    <property type="evidence" value="ECO:0007669"/>
    <property type="project" value="TreeGrafter"/>
</dbReference>
<keyword evidence="6" id="KW-0769">Symport</keyword>
<feature type="transmembrane region" description="Helical" evidence="12">
    <location>
        <begin position="389"/>
        <end position="414"/>
    </location>
</feature>
<name>A0A381WDH9_9ZZZZ</name>
<comment type="similarity">
    <text evidence="2">Belongs to the sodium:solute symporter (SSF) (TC 2.A.21) family.</text>
</comment>
<evidence type="ECO:0000256" key="10">
    <source>
        <dbReference type="ARBA" id="ARBA00023136"/>
    </source>
</evidence>
<keyword evidence="8" id="KW-0915">Sodium</keyword>
<keyword evidence="7 12" id="KW-1133">Transmembrane helix</keyword>
<feature type="transmembrane region" description="Helical" evidence="12">
    <location>
        <begin position="288"/>
        <end position="312"/>
    </location>
</feature>
<feature type="transmembrane region" description="Helical" evidence="12">
    <location>
        <begin position="475"/>
        <end position="497"/>
    </location>
</feature>
<evidence type="ECO:0000256" key="2">
    <source>
        <dbReference type="ARBA" id="ARBA00006434"/>
    </source>
</evidence>
<feature type="transmembrane region" description="Helical" evidence="12">
    <location>
        <begin position="594"/>
        <end position="616"/>
    </location>
</feature>
<dbReference type="AlphaFoldDB" id="A0A381WDH9"/>